<comment type="caution">
    <text evidence="2">The sequence shown here is derived from an EMBL/GenBank/DDBJ whole genome shotgun (WGS) entry which is preliminary data.</text>
</comment>
<dbReference type="VEuPathDB" id="FungiDB:I7I52_08344"/>
<dbReference type="OrthoDB" id="10638611at2759"/>
<organism evidence="2 3">
    <name type="scientific">Ajellomyces capsulatus</name>
    <name type="common">Darling's disease fungus</name>
    <name type="synonym">Histoplasma capsulatum</name>
    <dbReference type="NCBI Taxonomy" id="5037"/>
    <lineage>
        <taxon>Eukaryota</taxon>
        <taxon>Fungi</taxon>
        <taxon>Dikarya</taxon>
        <taxon>Ascomycota</taxon>
        <taxon>Pezizomycotina</taxon>
        <taxon>Eurotiomycetes</taxon>
        <taxon>Eurotiomycetidae</taxon>
        <taxon>Onygenales</taxon>
        <taxon>Ajellomycetaceae</taxon>
        <taxon>Histoplasma</taxon>
    </lineage>
</organism>
<evidence type="ECO:0000313" key="2">
    <source>
        <dbReference type="EMBL" id="KAG5291118.1"/>
    </source>
</evidence>
<dbReference type="Proteomes" id="UP000670092">
    <property type="component" value="Unassembled WGS sequence"/>
</dbReference>
<feature type="region of interest" description="Disordered" evidence="1">
    <location>
        <begin position="38"/>
        <end position="61"/>
    </location>
</feature>
<gene>
    <name evidence="2" type="ORF">I7I52_08344</name>
</gene>
<protein>
    <submittedName>
        <fullName evidence="2">Uncharacterized protein</fullName>
    </submittedName>
</protein>
<reference evidence="2 3" key="1">
    <citation type="submission" date="2021-01" db="EMBL/GenBank/DDBJ databases">
        <title>Chromosome-level genome assembly of a human fungal pathogen reveals clustering of transcriptionally co-regulated genes.</title>
        <authorList>
            <person name="Voorhies M."/>
            <person name="Cohen S."/>
            <person name="Shea T.P."/>
            <person name="Petrus S."/>
            <person name="Munoz J.F."/>
            <person name="Poplawski S."/>
            <person name="Goldman W.E."/>
            <person name="Michael T."/>
            <person name="Cuomo C.A."/>
            <person name="Sil A."/>
            <person name="Beyhan S."/>
        </authorList>
    </citation>
    <scope>NUCLEOTIDE SEQUENCE [LARGE SCALE GENOMIC DNA]</scope>
    <source>
        <strain evidence="2 3">G184AR</strain>
    </source>
</reference>
<dbReference type="EMBL" id="JAEVHI010000005">
    <property type="protein sequence ID" value="KAG5291118.1"/>
    <property type="molecule type" value="Genomic_DNA"/>
</dbReference>
<proteinExistence type="predicted"/>
<evidence type="ECO:0000256" key="1">
    <source>
        <dbReference type="SAM" id="MobiDB-lite"/>
    </source>
</evidence>
<dbReference type="AlphaFoldDB" id="A0A8H7YKH1"/>
<sequence>MPVYTDSTVCTVQYLRYSPQDLRLLDRWPISRCLSNVDSRSVGRRTSTRESRARQGAGPWAPGTGHCQLCLDHHNKKKKRKNAAAKEKQINTVLSSSWKKCATLPRCAARTARPEVSNIN</sequence>
<evidence type="ECO:0000313" key="3">
    <source>
        <dbReference type="Proteomes" id="UP000670092"/>
    </source>
</evidence>
<accession>A0A8H7YKH1</accession>
<name>A0A8H7YKH1_AJECA</name>